<dbReference type="EMBL" id="CAJVRL010000049">
    <property type="protein sequence ID" value="CAG8953245.1"/>
    <property type="molecule type" value="Genomic_DNA"/>
</dbReference>
<evidence type="ECO:0000259" key="4">
    <source>
        <dbReference type="Pfam" id="PF01764"/>
    </source>
</evidence>
<dbReference type="GO" id="GO:0016787">
    <property type="term" value="F:hydrolase activity"/>
    <property type="evidence" value="ECO:0007669"/>
    <property type="project" value="UniProtKB-KW"/>
</dbReference>
<feature type="domain" description="Fungal lipase-type" evidence="4">
    <location>
        <begin position="109"/>
        <end position="250"/>
    </location>
</feature>
<dbReference type="AlphaFoldDB" id="A0A9N9KSB8"/>
<dbReference type="OrthoDB" id="426718at2759"/>
<keyword evidence="6" id="KW-1185">Reference proteome</keyword>
<sequence length="333" mass="35845">MRFVVANVLLLCVSGVFAVPVEVVNVLSGRAVGNALFSQLEFFSQFAAAAYCFDNVNGAGKPLSCKSGGGSCPTIEAHKTNITWTFEAGYSNTRGYVAVDDTNKLIVGSFQGTKPGDNNIEDLMTDLDIERVETDLCGTANTSDGCLAHKGFYEAAKDASGPVTLAIKEVLEKHPKYRVVMSGHSLGAALAALVGTMMRNEGMVVDIYTYGQPHLGTKDLSLSIQNQAPKLGNNFRVTHFDDAVPKLPPHKFGGWDHYFPEFFIDKNKGTPDASNLRRVDATLFTKDGNEGAGKSKFGVLGKLLGGVDAHKLYFGPISKCESSPPGEERDKFF</sequence>
<keyword evidence="2" id="KW-0378">Hydrolase</keyword>
<dbReference type="InterPro" id="IPR002921">
    <property type="entry name" value="Fungal_lipase-type"/>
</dbReference>
<organism evidence="5 6">
    <name type="scientific">Hymenoscyphus fraxineus</name>
    <dbReference type="NCBI Taxonomy" id="746836"/>
    <lineage>
        <taxon>Eukaryota</taxon>
        <taxon>Fungi</taxon>
        <taxon>Dikarya</taxon>
        <taxon>Ascomycota</taxon>
        <taxon>Pezizomycotina</taxon>
        <taxon>Leotiomycetes</taxon>
        <taxon>Helotiales</taxon>
        <taxon>Helotiaceae</taxon>
        <taxon>Hymenoscyphus</taxon>
    </lineage>
</organism>
<keyword evidence="1 3" id="KW-0732">Signal</keyword>
<dbReference type="PANTHER" id="PTHR46640">
    <property type="entry name" value="TRIACYLGLYCEROL LIPASE, PUTATIVE (AFU_ORTHOLOGUE AFUA_6G06510)-RELATED"/>
    <property type="match status" value="1"/>
</dbReference>
<dbReference type="SUPFAM" id="SSF53474">
    <property type="entry name" value="alpha/beta-Hydrolases"/>
    <property type="match status" value="1"/>
</dbReference>
<evidence type="ECO:0000256" key="2">
    <source>
        <dbReference type="ARBA" id="ARBA00022801"/>
    </source>
</evidence>
<gene>
    <name evidence="5" type="ORF">HYFRA_00003448</name>
</gene>
<accession>A0A9N9KSB8</accession>
<dbReference type="InterPro" id="IPR029058">
    <property type="entry name" value="AB_hydrolase_fold"/>
</dbReference>
<dbReference type="GO" id="GO:0006629">
    <property type="term" value="P:lipid metabolic process"/>
    <property type="evidence" value="ECO:0007669"/>
    <property type="project" value="InterPro"/>
</dbReference>
<protein>
    <recommendedName>
        <fullName evidence="4">Fungal lipase-type domain-containing protein</fullName>
    </recommendedName>
</protein>
<reference evidence="5" key="1">
    <citation type="submission" date="2021-07" db="EMBL/GenBank/DDBJ databases">
        <authorList>
            <person name="Durling M."/>
        </authorList>
    </citation>
    <scope>NUCLEOTIDE SEQUENCE</scope>
</reference>
<evidence type="ECO:0000313" key="5">
    <source>
        <dbReference type="EMBL" id="CAG8953245.1"/>
    </source>
</evidence>
<feature type="signal peptide" evidence="3">
    <location>
        <begin position="1"/>
        <end position="18"/>
    </location>
</feature>
<dbReference type="Gene3D" id="3.40.50.1820">
    <property type="entry name" value="alpha/beta hydrolase"/>
    <property type="match status" value="1"/>
</dbReference>
<evidence type="ECO:0000256" key="3">
    <source>
        <dbReference type="SAM" id="SignalP"/>
    </source>
</evidence>
<dbReference type="PANTHER" id="PTHR46640:SF1">
    <property type="entry name" value="FUNGAL LIPASE-LIKE DOMAIN-CONTAINING PROTEIN-RELATED"/>
    <property type="match status" value="1"/>
</dbReference>
<dbReference type="Proteomes" id="UP000696280">
    <property type="component" value="Unassembled WGS sequence"/>
</dbReference>
<comment type="caution">
    <text evidence="5">The sequence shown here is derived from an EMBL/GenBank/DDBJ whole genome shotgun (WGS) entry which is preliminary data.</text>
</comment>
<name>A0A9N9KSB8_9HELO</name>
<proteinExistence type="predicted"/>
<dbReference type="Pfam" id="PF01764">
    <property type="entry name" value="Lipase_3"/>
    <property type="match status" value="1"/>
</dbReference>
<evidence type="ECO:0000256" key="1">
    <source>
        <dbReference type="ARBA" id="ARBA00022729"/>
    </source>
</evidence>
<evidence type="ECO:0000313" key="6">
    <source>
        <dbReference type="Proteomes" id="UP000696280"/>
    </source>
</evidence>
<feature type="chain" id="PRO_5040333205" description="Fungal lipase-type domain-containing protein" evidence="3">
    <location>
        <begin position="19"/>
        <end position="333"/>
    </location>
</feature>
<dbReference type="InterPro" id="IPR051299">
    <property type="entry name" value="AB_hydrolase_lip/est"/>
</dbReference>
<dbReference type="CDD" id="cd00519">
    <property type="entry name" value="Lipase_3"/>
    <property type="match status" value="1"/>
</dbReference>